<accession>A0A4T0X0T8</accession>
<keyword evidence="2" id="KW-1185">Reference proteome</keyword>
<evidence type="ECO:0000313" key="1">
    <source>
        <dbReference type="EMBL" id="TID28269.1"/>
    </source>
</evidence>
<name>A0A4T0X0T8_9ASCO</name>
<dbReference type="AlphaFoldDB" id="A0A4T0X0T8"/>
<proteinExistence type="predicted"/>
<sequence>MAELHLEFERLNLKEDNTNFVIPKALFNVFKTSELHILKDDTLEVLADIMFMGYGYWLEFEGRKQLKPYFIHNEDPFKNLHKSFNISRLNAGPLKDNPVKHAKRNFEAHVMKLIQEMRFPARLGIFDYFTTADGKGSYGLFAQLPKRTRNTKSAAKKIPPYKEIEVNKDYIAGDHTGRIGYYLIKYALSEYFKRGAPRFRGLKVMPFKGAGFQSNYIPKPEIIDEDDKDDDDDVNEYTEDDCGSFITIDESDDYELNDNIEVSSRDSEFVVSIDSDTHSSIAEFDDGVKENKPVNQPDIKICLGDGEPDKTFI</sequence>
<evidence type="ECO:0000313" key="2">
    <source>
        <dbReference type="Proteomes" id="UP000307173"/>
    </source>
</evidence>
<dbReference type="Proteomes" id="UP000307173">
    <property type="component" value="Unassembled WGS sequence"/>
</dbReference>
<dbReference type="EMBL" id="SELW01000408">
    <property type="protein sequence ID" value="TID28269.1"/>
    <property type="molecule type" value="Genomic_DNA"/>
</dbReference>
<organism evidence="1 2">
    <name type="scientific">Pichia inconspicua</name>
    <dbReference type="NCBI Taxonomy" id="52247"/>
    <lineage>
        <taxon>Eukaryota</taxon>
        <taxon>Fungi</taxon>
        <taxon>Dikarya</taxon>
        <taxon>Ascomycota</taxon>
        <taxon>Saccharomycotina</taxon>
        <taxon>Pichiomycetes</taxon>
        <taxon>Pichiales</taxon>
        <taxon>Pichiaceae</taxon>
        <taxon>Pichia</taxon>
    </lineage>
</organism>
<gene>
    <name evidence="1" type="ORF">CANINC_002582</name>
</gene>
<protein>
    <submittedName>
        <fullName evidence="1">Uncharacterized protein</fullName>
    </submittedName>
</protein>
<comment type="caution">
    <text evidence="1">The sequence shown here is derived from an EMBL/GenBank/DDBJ whole genome shotgun (WGS) entry which is preliminary data.</text>
</comment>
<reference evidence="1 2" key="1">
    <citation type="journal article" date="2019" name="Front. Genet.">
        <title>Whole-Genome Sequencing of the Opportunistic Yeast Pathogen Candida inconspicua Uncovers Its Hybrid Origin.</title>
        <authorList>
            <person name="Mixao V."/>
            <person name="Hansen A.P."/>
            <person name="Saus E."/>
            <person name="Boekhout T."/>
            <person name="Lass-Florl C."/>
            <person name="Gabaldon T."/>
        </authorList>
    </citation>
    <scope>NUCLEOTIDE SEQUENCE [LARGE SCALE GENOMIC DNA]</scope>
    <source>
        <strain evidence="1 2">CBS 180</strain>
    </source>
</reference>